<dbReference type="EMBL" id="VFQE01000001">
    <property type="protein sequence ID" value="TQN41008.1"/>
    <property type="molecule type" value="Genomic_DNA"/>
</dbReference>
<gene>
    <name evidence="4" type="ORF">FHU33_0360</name>
</gene>
<evidence type="ECO:0008006" key="6">
    <source>
        <dbReference type="Google" id="ProtNLM"/>
    </source>
</evidence>
<proteinExistence type="predicted"/>
<keyword evidence="5" id="KW-1185">Reference proteome</keyword>
<feature type="region of interest" description="Disordered" evidence="1">
    <location>
        <begin position="154"/>
        <end position="174"/>
    </location>
</feature>
<reference evidence="4 5" key="1">
    <citation type="submission" date="2019-06" db="EMBL/GenBank/DDBJ databases">
        <title>Sequencing the genomes of 1000 actinobacteria strains.</title>
        <authorList>
            <person name="Klenk H.-P."/>
        </authorList>
    </citation>
    <scope>NUCLEOTIDE SEQUENCE [LARGE SCALE GENOMIC DNA]</scope>
    <source>
        <strain evidence="4 5">DSM 46837</strain>
    </source>
</reference>
<name>A0A543PAA2_9ACTN</name>
<dbReference type="InterPro" id="IPR008993">
    <property type="entry name" value="TIMP-like_OB-fold"/>
</dbReference>
<feature type="transmembrane region" description="Helical" evidence="2">
    <location>
        <begin position="181"/>
        <end position="200"/>
    </location>
</feature>
<protein>
    <recommendedName>
        <fullName evidence="6">Tissue inhibitor of metalloproteinase</fullName>
    </recommendedName>
</protein>
<dbReference type="PROSITE" id="PS51257">
    <property type="entry name" value="PROKAR_LIPOPROTEIN"/>
    <property type="match status" value="1"/>
</dbReference>
<keyword evidence="3" id="KW-0732">Signal</keyword>
<feature type="signal peptide" evidence="3">
    <location>
        <begin position="1"/>
        <end position="27"/>
    </location>
</feature>
<feature type="compositionally biased region" description="Low complexity" evidence="1">
    <location>
        <begin position="154"/>
        <end position="168"/>
    </location>
</feature>
<dbReference type="Gene3D" id="2.40.50.120">
    <property type="match status" value="1"/>
</dbReference>
<dbReference type="Proteomes" id="UP000319865">
    <property type="component" value="Unassembled WGS sequence"/>
</dbReference>
<comment type="caution">
    <text evidence="4">The sequence shown here is derived from an EMBL/GenBank/DDBJ whole genome shotgun (WGS) entry which is preliminary data.</text>
</comment>
<sequence length="206" mass="20609">MHRPVAILLLSCLFTALGLVAAAPASACSCVPQTTQQYVERADAVFTARLVSREEPRGTVVSSADPALHVFAVDTVFKGTVAAEQEVVSPVSGATCGLELSGEGPFVVFATRSADLGGTAFATLADDQYASLLCDGSRPATPALEAELAALAGPPEAPAASPRPGAAGTVTADSGPAVSPVTAGALAALLAVLSAGALLLQRRRRG</sequence>
<accession>A0A543PAA2</accession>
<dbReference type="RefSeq" id="WP_142023803.1">
    <property type="nucleotide sequence ID" value="NZ_VFQE01000001.1"/>
</dbReference>
<dbReference type="AlphaFoldDB" id="A0A543PAA2"/>
<keyword evidence="2" id="KW-0472">Membrane</keyword>
<keyword evidence="2" id="KW-1133">Transmembrane helix</keyword>
<evidence type="ECO:0000313" key="4">
    <source>
        <dbReference type="EMBL" id="TQN41008.1"/>
    </source>
</evidence>
<evidence type="ECO:0000256" key="1">
    <source>
        <dbReference type="SAM" id="MobiDB-lite"/>
    </source>
</evidence>
<feature type="chain" id="PRO_5021819581" description="Tissue inhibitor of metalloproteinase" evidence="3">
    <location>
        <begin position="28"/>
        <end position="206"/>
    </location>
</feature>
<keyword evidence="2" id="KW-0812">Transmembrane</keyword>
<organism evidence="4 5">
    <name type="scientific">Blastococcus colisei</name>
    <dbReference type="NCBI Taxonomy" id="1564162"/>
    <lineage>
        <taxon>Bacteria</taxon>
        <taxon>Bacillati</taxon>
        <taxon>Actinomycetota</taxon>
        <taxon>Actinomycetes</taxon>
        <taxon>Geodermatophilales</taxon>
        <taxon>Geodermatophilaceae</taxon>
        <taxon>Blastococcus</taxon>
    </lineage>
</organism>
<dbReference type="SUPFAM" id="SSF50242">
    <property type="entry name" value="TIMP-like"/>
    <property type="match status" value="1"/>
</dbReference>
<evidence type="ECO:0000313" key="5">
    <source>
        <dbReference type="Proteomes" id="UP000319865"/>
    </source>
</evidence>
<dbReference type="OrthoDB" id="5197156at2"/>
<evidence type="ECO:0000256" key="3">
    <source>
        <dbReference type="SAM" id="SignalP"/>
    </source>
</evidence>
<evidence type="ECO:0000256" key="2">
    <source>
        <dbReference type="SAM" id="Phobius"/>
    </source>
</evidence>